<sequence>MSTPYTLMRCRMKDLISCFNACKLPIEEDESDHQKAKSTSVCDDRKREREQKVEIGTVPEKGEESPVSWQSCESEEDDYIVFYFKDDAAGGNAIEERVGESSSERKQDVARGGDDRRKKRNEIGKIQVDANSVNESLGELRDALGESSDSSTSSFAFPTVQSEWPGSPVLMPRPEGYKSGGVCIQCCKF</sequence>
<proteinExistence type="predicted"/>
<feature type="compositionally biased region" description="Basic and acidic residues" evidence="1">
    <location>
        <begin position="42"/>
        <end position="53"/>
    </location>
</feature>
<dbReference type="PANTHER" id="PTHR33914">
    <property type="entry name" value="18S PRE-RIBOSOMAL ASSEMBLY PROTEIN GAR2-LIKE PROTEIN"/>
    <property type="match status" value="1"/>
</dbReference>
<feature type="region of interest" description="Disordered" evidence="1">
    <location>
        <begin position="28"/>
        <end position="70"/>
    </location>
</feature>
<dbReference type="Proteomes" id="UP001229421">
    <property type="component" value="Unassembled WGS sequence"/>
</dbReference>
<dbReference type="EMBL" id="JAUHHV010000002">
    <property type="protein sequence ID" value="KAK1433667.1"/>
    <property type="molecule type" value="Genomic_DNA"/>
</dbReference>
<accession>A0AAD8P6B4</accession>
<feature type="region of interest" description="Disordered" evidence="1">
    <location>
        <begin position="142"/>
        <end position="172"/>
    </location>
</feature>
<comment type="caution">
    <text evidence="2">The sequence shown here is derived from an EMBL/GenBank/DDBJ whole genome shotgun (WGS) entry which is preliminary data.</text>
</comment>
<reference evidence="2" key="1">
    <citation type="journal article" date="2023" name="bioRxiv">
        <title>Improved chromosome-level genome assembly for marigold (Tagetes erecta).</title>
        <authorList>
            <person name="Jiang F."/>
            <person name="Yuan L."/>
            <person name="Wang S."/>
            <person name="Wang H."/>
            <person name="Xu D."/>
            <person name="Wang A."/>
            <person name="Fan W."/>
        </authorList>
    </citation>
    <scope>NUCLEOTIDE SEQUENCE</scope>
    <source>
        <strain evidence="2">WSJ</strain>
        <tissue evidence="2">Leaf</tissue>
    </source>
</reference>
<evidence type="ECO:0000256" key="1">
    <source>
        <dbReference type="SAM" id="MobiDB-lite"/>
    </source>
</evidence>
<organism evidence="2 3">
    <name type="scientific">Tagetes erecta</name>
    <name type="common">African marigold</name>
    <dbReference type="NCBI Taxonomy" id="13708"/>
    <lineage>
        <taxon>Eukaryota</taxon>
        <taxon>Viridiplantae</taxon>
        <taxon>Streptophyta</taxon>
        <taxon>Embryophyta</taxon>
        <taxon>Tracheophyta</taxon>
        <taxon>Spermatophyta</taxon>
        <taxon>Magnoliopsida</taxon>
        <taxon>eudicotyledons</taxon>
        <taxon>Gunneridae</taxon>
        <taxon>Pentapetalae</taxon>
        <taxon>asterids</taxon>
        <taxon>campanulids</taxon>
        <taxon>Asterales</taxon>
        <taxon>Asteraceae</taxon>
        <taxon>Asteroideae</taxon>
        <taxon>Heliantheae alliance</taxon>
        <taxon>Tageteae</taxon>
        <taxon>Tagetes</taxon>
    </lineage>
</organism>
<gene>
    <name evidence="2" type="ORF">QVD17_10581</name>
</gene>
<dbReference type="GO" id="GO:0009786">
    <property type="term" value="P:regulation of asymmetric cell division"/>
    <property type="evidence" value="ECO:0007669"/>
    <property type="project" value="InterPro"/>
</dbReference>
<evidence type="ECO:0000313" key="3">
    <source>
        <dbReference type="Proteomes" id="UP001229421"/>
    </source>
</evidence>
<keyword evidence="3" id="KW-1185">Reference proteome</keyword>
<dbReference type="AlphaFoldDB" id="A0AAD8P6B4"/>
<feature type="compositionally biased region" description="Polar residues" evidence="1">
    <location>
        <begin position="155"/>
        <end position="164"/>
    </location>
</feature>
<feature type="compositionally biased region" description="Basic and acidic residues" evidence="1">
    <location>
        <begin position="93"/>
        <end position="116"/>
    </location>
</feature>
<name>A0AAD8P6B4_TARER</name>
<dbReference type="PANTHER" id="PTHR33914:SF3">
    <property type="entry name" value="PROTEIN BREAKING OF ASYMMETRY IN THE STOMATAL LINEAGE"/>
    <property type="match status" value="1"/>
</dbReference>
<dbReference type="InterPro" id="IPR040378">
    <property type="entry name" value="BASL"/>
</dbReference>
<feature type="region of interest" description="Disordered" evidence="1">
    <location>
        <begin position="93"/>
        <end position="127"/>
    </location>
</feature>
<protein>
    <submittedName>
        <fullName evidence="2">Uncharacterized protein</fullName>
    </submittedName>
</protein>
<evidence type="ECO:0000313" key="2">
    <source>
        <dbReference type="EMBL" id="KAK1433667.1"/>
    </source>
</evidence>